<evidence type="ECO:0000256" key="3">
    <source>
        <dbReference type="ARBA" id="ARBA00013266"/>
    </source>
</evidence>
<evidence type="ECO:0000256" key="5">
    <source>
        <dbReference type="ARBA" id="ARBA00022679"/>
    </source>
</evidence>
<feature type="compositionally biased region" description="Basic and acidic residues" evidence="7">
    <location>
        <begin position="465"/>
        <end position="480"/>
    </location>
</feature>
<feature type="compositionally biased region" description="Low complexity" evidence="7">
    <location>
        <begin position="441"/>
        <end position="450"/>
    </location>
</feature>
<feature type="region of interest" description="Disordered" evidence="7">
    <location>
        <begin position="441"/>
        <end position="480"/>
    </location>
</feature>
<dbReference type="SMART" id="SM00971">
    <property type="entry name" value="SATase_N"/>
    <property type="match status" value="1"/>
</dbReference>
<dbReference type="Pfam" id="PF00132">
    <property type="entry name" value="Hexapep"/>
    <property type="match status" value="1"/>
</dbReference>
<dbReference type="InterPro" id="IPR018357">
    <property type="entry name" value="Hexapep_transf_CS"/>
</dbReference>
<dbReference type="FunFam" id="2.160.10.10:FF:000002">
    <property type="entry name" value="Serine acetyltransferase"/>
    <property type="match status" value="1"/>
</dbReference>
<gene>
    <name evidence="9" type="ORF">CHLRE_17g713850v5</name>
</gene>
<dbReference type="InterPro" id="IPR045304">
    <property type="entry name" value="LbH_SAT"/>
</dbReference>
<dbReference type="eggNOG" id="KOG4750">
    <property type="taxonomic scope" value="Eukaryota"/>
</dbReference>
<dbReference type="Gene3D" id="2.160.10.10">
    <property type="entry name" value="Hexapeptide repeat proteins"/>
    <property type="match status" value="1"/>
</dbReference>
<sequence>MSFPCLGSKHALSGASSRAQQSVVARVWFARGGSGRRCSPVLASNTEPASSKPSKASNNKMSPEDSIDWTRAGVPAYLQSNVDFNICGEESQALTLGRAGEMMWKQIRTEAQADANSEPLLSSFLYASILAHDTFEQALAFVLANRLANSTMLSTQLFEIFHNFLSKEPDVRCAALSDLAACRERDPACSSYSHALLYFKGYHAIQTQRIAHALWNRKQKVMALALQSRISEVFAVDVHPAARIGKGVLLDHGTGVVIGETAVIGNNVSILQNVTLGGTGKEIGDRHPKVGDNVLIGACATVLGNIPIGEGAQIAAGSLVLKPVPPHTMVAGSPAKEVGPVVGNPALSMMHWSQRLLSAESMDGAGGVGMNGVPLAAAMAPVNGLANGIAKPAAKVALGKAAAAAAAASASAAPASAAASVQAAKKAAAKLGGAAKAAAAGSPAAPAGKAGTPSGDVSQKQGRVARSEVIRKKPAPEYEI</sequence>
<dbReference type="Gramene" id="PNW70295">
    <property type="protein sequence ID" value="PNW70295"/>
    <property type="gene ID" value="CHLRE_17g713850v5"/>
</dbReference>
<dbReference type="CDD" id="cd03354">
    <property type="entry name" value="LbH_SAT"/>
    <property type="match status" value="1"/>
</dbReference>
<dbReference type="GO" id="GO:0006535">
    <property type="term" value="P:cysteine biosynthetic process from serine"/>
    <property type="evidence" value="ECO:0007669"/>
    <property type="project" value="InterPro"/>
</dbReference>
<keyword evidence="10" id="KW-1185">Reference proteome</keyword>
<comment type="similarity">
    <text evidence="2">Belongs to the transferase hexapeptide repeat family.</text>
</comment>
<dbReference type="HOGENOM" id="CLU_569072_0_0_1"/>
<dbReference type="Gene3D" id="1.10.3130.10">
    <property type="entry name" value="serine acetyltransferase, domain 1"/>
    <property type="match status" value="1"/>
</dbReference>
<evidence type="ECO:0000313" key="10">
    <source>
        <dbReference type="Proteomes" id="UP000006906"/>
    </source>
</evidence>
<dbReference type="KEGG" id="cre:CHLRE_17g713850v5"/>
<dbReference type="OMA" id="YSHALLY"/>
<dbReference type="RefSeq" id="XP_001700405.1">
    <property type="nucleotide sequence ID" value="XM_001700353.2"/>
</dbReference>
<dbReference type="Proteomes" id="UP000006906">
    <property type="component" value="Chromosome 17"/>
</dbReference>
<dbReference type="Pfam" id="PF14602">
    <property type="entry name" value="Hexapep_2"/>
    <property type="match status" value="1"/>
</dbReference>
<accession>A8JDD3</accession>
<dbReference type="GO" id="GO:0005829">
    <property type="term" value="C:cytosol"/>
    <property type="evidence" value="ECO:0000318"/>
    <property type="project" value="GO_Central"/>
</dbReference>
<feature type="compositionally biased region" description="Low complexity" evidence="7">
    <location>
        <begin position="48"/>
        <end position="61"/>
    </location>
</feature>
<dbReference type="STRING" id="3055.A8JDD3"/>
<dbReference type="SUPFAM" id="SSF51161">
    <property type="entry name" value="Trimeric LpxA-like enzymes"/>
    <property type="match status" value="1"/>
</dbReference>
<dbReference type="InterPro" id="IPR011004">
    <property type="entry name" value="Trimer_LpxA-like_sf"/>
</dbReference>
<dbReference type="FunCoup" id="A8JDD3">
    <property type="interactions" value="210"/>
</dbReference>
<dbReference type="InterPro" id="IPR053376">
    <property type="entry name" value="Serine_acetyltransferase"/>
</dbReference>
<dbReference type="OrthoDB" id="25818at2759"/>
<dbReference type="NCBIfam" id="NF041874">
    <property type="entry name" value="EPS_EpsC"/>
    <property type="match status" value="1"/>
</dbReference>
<dbReference type="EC" id="2.3.1.30" evidence="3"/>
<evidence type="ECO:0000256" key="2">
    <source>
        <dbReference type="ARBA" id="ARBA00007274"/>
    </source>
</evidence>
<dbReference type="InterPro" id="IPR005881">
    <property type="entry name" value="Ser_O-AcTrfase"/>
</dbReference>
<reference evidence="9 10" key="1">
    <citation type="journal article" date="2007" name="Science">
        <title>The Chlamydomonas genome reveals the evolution of key animal and plant functions.</title>
        <authorList>
            <person name="Merchant S.S."/>
            <person name="Prochnik S.E."/>
            <person name="Vallon O."/>
            <person name="Harris E.H."/>
            <person name="Karpowicz S.J."/>
            <person name="Witman G.B."/>
            <person name="Terry A."/>
            <person name="Salamov A."/>
            <person name="Fritz-Laylin L.K."/>
            <person name="Marechal-Drouard L."/>
            <person name="Marshall W.F."/>
            <person name="Qu L.H."/>
            <person name="Nelson D.R."/>
            <person name="Sanderfoot A.A."/>
            <person name="Spalding M.H."/>
            <person name="Kapitonov V.V."/>
            <person name="Ren Q."/>
            <person name="Ferris P."/>
            <person name="Lindquist E."/>
            <person name="Shapiro H."/>
            <person name="Lucas S.M."/>
            <person name="Grimwood J."/>
            <person name="Schmutz J."/>
            <person name="Cardol P."/>
            <person name="Cerutti H."/>
            <person name="Chanfreau G."/>
            <person name="Chen C.L."/>
            <person name="Cognat V."/>
            <person name="Croft M.T."/>
            <person name="Dent R."/>
            <person name="Dutcher S."/>
            <person name="Fernandez E."/>
            <person name="Fukuzawa H."/>
            <person name="Gonzalez-Ballester D."/>
            <person name="Gonzalez-Halphen D."/>
            <person name="Hallmann A."/>
            <person name="Hanikenne M."/>
            <person name="Hippler M."/>
            <person name="Inwood W."/>
            <person name="Jabbari K."/>
            <person name="Kalanon M."/>
            <person name="Kuras R."/>
            <person name="Lefebvre P.A."/>
            <person name="Lemaire S.D."/>
            <person name="Lobanov A.V."/>
            <person name="Lohr M."/>
            <person name="Manuell A."/>
            <person name="Meier I."/>
            <person name="Mets L."/>
            <person name="Mittag M."/>
            <person name="Mittelmeier T."/>
            <person name="Moroney J.V."/>
            <person name="Moseley J."/>
            <person name="Napoli C."/>
            <person name="Nedelcu A.M."/>
            <person name="Niyogi K."/>
            <person name="Novoselov S.V."/>
            <person name="Paulsen I.T."/>
            <person name="Pazour G."/>
            <person name="Purton S."/>
            <person name="Ral J.P."/>
            <person name="Riano-Pachon D.M."/>
            <person name="Riekhof W."/>
            <person name="Rymarquis L."/>
            <person name="Schroda M."/>
            <person name="Stern D."/>
            <person name="Umen J."/>
            <person name="Willows R."/>
            <person name="Wilson N."/>
            <person name="Zimmer S.L."/>
            <person name="Allmer J."/>
            <person name="Balk J."/>
            <person name="Bisova K."/>
            <person name="Chen C.J."/>
            <person name="Elias M."/>
            <person name="Gendler K."/>
            <person name="Hauser C."/>
            <person name="Lamb M.R."/>
            <person name="Ledford H."/>
            <person name="Long J.C."/>
            <person name="Minagawa J."/>
            <person name="Page M.D."/>
            <person name="Pan J."/>
            <person name="Pootakham W."/>
            <person name="Roje S."/>
            <person name="Rose A."/>
            <person name="Stahlberg E."/>
            <person name="Terauchi A.M."/>
            <person name="Yang P."/>
            <person name="Ball S."/>
            <person name="Bowler C."/>
            <person name="Dieckmann C.L."/>
            <person name="Gladyshev V.N."/>
            <person name="Green P."/>
            <person name="Jorgensen R."/>
            <person name="Mayfield S."/>
            <person name="Mueller-Roeber B."/>
            <person name="Rajamani S."/>
            <person name="Sayre R.T."/>
            <person name="Brokstein P."/>
            <person name="Dubchak I."/>
            <person name="Goodstein D."/>
            <person name="Hornick L."/>
            <person name="Huang Y.W."/>
            <person name="Jhaveri J."/>
            <person name="Luo Y."/>
            <person name="Martinez D."/>
            <person name="Ngau W.C."/>
            <person name="Otillar B."/>
            <person name="Poliakov A."/>
            <person name="Porter A."/>
            <person name="Szajkowski L."/>
            <person name="Werner G."/>
            <person name="Zhou K."/>
            <person name="Grigoriev I.V."/>
            <person name="Rokhsar D.S."/>
            <person name="Grossman A.R."/>
        </authorList>
    </citation>
    <scope>NUCLEOTIDE SEQUENCE [LARGE SCALE GENOMIC DNA]</scope>
    <source>
        <strain evidence="10">CC-503</strain>
    </source>
</reference>
<dbReference type="NCBIfam" id="TIGR01172">
    <property type="entry name" value="cysE"/>
    <property type="match status" value="1"/>
</dbReference>
<dbReference type="InterPro" id="IPR010493">
    <property type="entry name" value="Ser_AcTrfase_N"/>
</dbReference>
<dbReference type="PROSITE" id="PS00101">
    <property type="entry name" value="HEXAPEP_TRANSFERASES"/>
    <property type="match status" value="1"/>
</dbReference>
<name>A8JDD3_CHLRE</name>
<comment type="pathway">
    <text evidence="1">Amino-acid biosynthesis; L-cysteine biosynthesis; L-cysteine from L-serine: step 1/2.</text>
</comment>
<evidence type="ECO:0000256" key="6">
    <source>
        <dbReference type="ARBA" id="ARBA00023315"/>
    </source>
</evidence>
<dbReference type="EMBL" id="CM008978">
    <property type="protein sequence ID" value="PNW70295.1"/>
    <property type="molecule type" value="Genomic_DNA"/>
</dbReference>
<dbReference type="InterPro" id="IPR001451">
    <property type="entry name" value="Hexapep"/>
</dbReference>
<protein>
    <recommendedName>
        <fullName evidence="3">serine O-acetyltransferase</fullName>
        <ecNumber evidence="3">2.3.1.30</ecNumber>
    </recommendedName>
</protein>
<keyword evidence="4" id="KW-0028">Amino-acid biosynthesis</keyword>
<dbReference type="GO" id="GO:0009001">
    <property type="term" value="F:serine O-acetyltransferase activity"/>
    <property type="evidence" value="ECO:0000318"/>
    <property type="project" value="GO_Central"/>
</dbReference>
<evidence type="ECO:0000313" key="9">
    <source>
        <dbReference type="EMBL" id="PNW70295.1"/>
    </source>
</evidence>
<feature type="region of interest" description="Disordered" evidence="7">
    <location>
        <begin position="35"/>
        <end position="65"/>
    </location>
</feature>
<keyword evidence="5" id="KW-0808">Transferase</keyword>
<dbReference type="PaxDb" id="3055-EDO98094"/>
<dbReference type="UniPathway" id="UPA00136">
    <property type="reaction ID" value="UER00199"/>
</dbReference>
<evidence type="ECO:0000256" key="7">
    <source>
        <dbReference type="SAM" id="MobiDB-lite"/>
    </source>
</evidence>
<dbReference type="InParanoid" id="A8JDD3"/>
<proteinExistence type="inferred from homology"/>
<dbReference type="SMR" id="A8JDD3"/>
<evidence type="ECO:0000256" key="4">
    <source>
        <dbReference type="ARBA" id="ARBA00022605"/>
    </source>
</evidence>
<evidence type="ECO:0000256" key="1">
    <source>
        <dbReference type="ARBA" id="ARBA00004876"/>
    </source>
</evidence>
<dbReference type="InterPro" id="IPR042122">
    <property type="entry name" value="Ser_AcTrfase_N_sf"/>
</dbReference>
<dbReference type="AlphaFoldDB" id="A8JDD3"/>
<evidence type="ECO:0000259" key="8">
    <source>
        <dbReference type="SMART" id="SM00971"/>
    </source>
</evidence>
<feature type="domain" description="Serine acetyltransferase N-terminal" evidence="8">
    <location>
        <begin position="103"/>
        <end position="207"/>
    </location>
</feature>
<organism evidence="9 10">
    <name type="scientific">Chlamydomonas reinhardtii</name>
    <name type="common">Chlamydomonas smithii</name>
    <dbReference type="NCBI Taxonomy" id="3055"/>
    <lineage>
        <taxon>Eukaryota</taxon>
        <taxon>Viridiplantae</taxon>
        <taxon>Chlorophyta</taxon>
        <taxon>core chlorophytes</taxon>
        <taxon>Chlorophyceae</taxon>
        <taxon>CS clade</taxon>
        <taxon>Chlamydomonadales</taxon>
        <taxon>Chlamydomonadaceae</taxon>
        <taxon>Chlamydomonas</taxon>
    </lineage>
</organism>
<keyword evidence="6" id="KW-0012">Acyltransferase</keyword>
<dbReference type="PANTHER" id="PTHR42811">
    <property type="entry name" value="SERINE ACETYLTRANSFERASE"/>
    <property type="match status" value="1"/>
</dbReference>
<dbReference type="Pfam" id="PF06426">
    <property type="entry name" value="SATase_N"/>
    <property type="match status" value="1"/>
</dbReference>
<dbReference type="GeneID" id="5726007"/>